<evidence type="ECO:0000313" key="3">
    <source>
        <dbReference type="EMBL" id="CAL6066969.1"/>
    </source>
</evidence>
<reference evidence="3 4" key="2">
    <citation type="submission" date="2024-07" db="EMBL/GenBank/DDBJ databases">
        <authorList>
            <person name="Akdeniz Z."/>
        </authorList>
    </citation>
    <scope>NUCLEOTIDE SEQUENCE [LARGE SCALE GENOMIC DNA]</scope>
</reference>
<organism evidence="2">
    <name type="scientific">Hexamita inflata</name>
    <dbReference type="NCBI Taxonomy" id="28002"/>
    <lineage>
        <taxon>Eukaryota</taxon>
        <taxon>Metamonada</taxon>
        <taxon>Diplomonadida</taxon>
        <taxon>Hexamitidae</taxon>
        <taxon>Hexamitinae</taxon>
        <taxon>Hexamita</taxon>
    </lineage>
</organism>
<protein>
    <submittedName>
        <fullName evidence="2">Uncharacterized protein</fullName>
    </submittedName>
</protein>
<dbReference type="EMBL" id="CATOUU010001157">
    <property type="protein sequence ID" value="CAI9974964.1"/>
    <property type="molecule type" value="Genomic_DNA"/>
</dbReference>
<accession>A0AA86UZU2</accession>
<sequence length="532" mass="60681">MFIALTLQLNCFTDNTSVVLSKQQKSAYFTAQLLIDETKTFEVCKSMFGQYYNIQLIFGSFVYDYPSSLVMSGNLSLTFPCTDTLNNCEVAFLATQVSFKINFPETNVLLEDAVSTFKVDLYNRLDCLSDTKIIYNNAKREMQIGAVTGNCKVQIRQNTDAIIKILVYPDLVIEKNISLSSVTNISDIFANLTINCDLDFAGTEQRVCHRMLQQFTERFDNKAELLLSLPAIVPDGSVSYSRESEFQLFSLIQAISSSFVNYFDCFTPNQEAVLFTNVIRLTYEINQSAYYCNLPFEKFIGDSDHSIRTLRITDTDETFVEFKVSSVSKVLQVTNVWLECVFELSGEKQCLQNIQIFQKMKLPKCIISREFMKGDELVKQVQNTMFVRNAYFTCSNVSLNQSHACFTSSNNGEDNQFYQVQIDLMIGQPRLQPKQHVDLLTLKGQVYYPGIQTTVIGIYCFNIQLSSKQKQFYNKIISNKQEATGIVKFLADIPVDKINIQPIPVSDKIDYMYVLSAVLILSSVVWYFLNKP</sequence>
<reference evidence="2" key="1">
    <citation type="submission" date="2023-06" db="EMBL/GenBank/DDBJ databases">
        <authorList>
            <person name="Kurt Z."/>
        </authorList>
    </citation>
    <scope>NUCLEOTIDE SEQUENCE</scope>
</reference>
<feature type="transmembrane region" description="Helical" evidence="1">
    <location>
        <begin position="511"/>
        <end position="529"/>
    </location>
</feature>
<keyword evidence="1" id="KW-1133">Transmembrane helix</keyword>
<gene>
    <name evidence="3" type="ORF">HINF_LOCUS52800</name>
    <name evidence="2" type="ORF">HINF_LOCUS62609</name>
</gene>
<comment type="caution">
    <text evidence="2">The sequence shown here is derived from an EMBL/GenBank/DDBJ whole genome shotgun (WGS) entry which is preliminary data.</text>
</comment>
<keyword evidence="1" id="KW-0812">Transmembrane</keyword>
<dbReference type="AlphaFoldDB" id="A0AA86UZU2"/>
<proteinExistence type="predicted"/>
<dbReference type="EMBL" id="CAXDID020000265">
    <property type="protein sequence ID" value="CAL6066969.1"/>
    <property type="molecule type" value="Genomic_DNA"/>
</dbReference>
<keyword evidence="4" id="KW-1185">Reference proteome</keyword>
<name>A0AA86UZU2_9EUKA</name>
<evidence type="ECO:0000313" key="2">
    <source>
        <dbReference type="EMBL" id="CAI9974964.1"/>
    </source>
</evidence>
<keyword evidence="1" id="KW-0472">Membrane</keyword>
<evidence type="ECO:0000256" key="1">
    <source>
        <dbReference type="SAM" id="Phobius"/>
    </source>
</evidence>
<dbReference type="Proteomes" id="UP001642409">
    <property type="component" value="Unassembled WGS sequence"/>
</dbReference>
<evidence type="ECO:0000313" key="4">
    <source>
        <dbReference type="Proteomes" id="UP001642409"/>
    </source>
</evidence>